<accession>A0AAW8FA88</accession>
<name>A0AAW8FA88_9ACTN</name>
<dbReference type="RefSeq" id="WP_306975347.1">
    <property type="nucleotide sequence ID" value="NZ_JAUSZV010000005.1"/>
</dbReference>
<evidence type="ECO:0000313" key="1">
    <source>
        <dbReference type="EMBL" id="MDQ0907056.1"/>
    </source>
</evidence>
<evidence type="ECO:0000313" key="2">
    <source>
        <dbReference type="Proteomes" id="UP001234216"/>
    </source>
</evidence>
<reference evidence="1" key="1">
    <citation type="submission" date="2023-07" db="EMBL/GenBank/DDBJ databases">
        <title>Comparative genomics of wheat-associated soil bacteria to identify genetic determinants of phenazine resistance.</title>
        <authorList>
            <person name="Mouncey N."/>
        </authorList>
    </citation>
    <scope>NUCLEOTIDE SEQUENCE</scope>
    <source>
        <strain evidence="1">V4I22</strain>
    </source>
</reference>
<dbReference type="EMBL" id="JAUSZV010000005">
    <property type="protein sequence ID" value="MDQ0907056.1"/>
    <property type="molecule type" value="Genomic_DNA"/>
</dbReference>
<sequence length="46" mass="4138">MRFAGSAPGSSAANVGVTIGSGVAGIALASSLARAGPPLVGTVAVA</sequence>
<organism evidence="1 2">
    <name type="scientific">Streptomyces canus</name>
    <dbReference type="NCBI Taxonomy" id="58343"/>
    <lineage>
        <taxon>Bacteria</taxon>
        <taxon>Bacillati</taxon>
        <taxon>Actinomycetota</taxon>
        <taxon>Actinomycetes</taxon>
        <taxon>Kitasatosporales</taxon>
        <taxon>Streptomycetaceae</taxon>
        <taxon>Streptomyces</taxon>
        <taxon>Streptomyces aurantiacus group</taxon>
    </lineage>
</organism>
<dbReference type="Proteomes" id="UP001234216">
    <property type="component" value="Unassembled WGS sequence"/>
</dbReference>
<comment type="caution">
    <text evidence="1">The sequence shown here is derived from an EMBL/GenBank/DDBJ whole genome shotgun (WGS) entry which is preliminary data.</text>
</comment>
<protein>
    <submittedName>
        <fullName evidence="1">NADPH-dependent glutamate synthase beta subunit-like oxidoreductase</fullName>
    </submittedName>
</protein>
<proteinExistence type="predicted"/>
<dbReference type="AlphaFoldDB" id="A0AAW8FA88"/>
<gene>
    <name evidence="1" type="ORF">QFZ22_003041</name>
</gene>